<sequence length="320" mass="36449">MDTVSPAAAAAQEAALFQLIADSQTTNYLAAAAITLVMKIEYVWKSRLSLWSVLYTRYATLTLLDFKTHELSPFSVMFRPMSTSKVCNTRCQTLLMSEVVSSTMMIISVDCVLVLRVWILLGRAKMFPFIMIPLLLGRCCSVIYMYLLTVLQSKGRSYFVDVGRFLNGCYALEVPRVLTFYPIAPFLMSLLMFSMTVYKCGEHIRYLMRVRDKTEPMSMITLFLRDGVFLFLWLVVLPQRQLFPALNLIPFEHLHRIPAVLAARILLNIKDLAYHTESTDAGTAIEFTTVLSRSAPPSRGTRVPWYLRTGEVNDIESEEM</sequence>
<evidence type="ECO:0000313" key="3">
    <source>
        <dbReference type="Proteomes" id="UP001221142"/>
    </source>
</evidence>
<feature type="transmembrane region" description="Helical" evidence="1">
    <location>
        <begin position="219"/>
        <end position="237"/>
    </location>
</feature>
<accession>A0AAD7CI49</accession>
<name>A0AAD7CI49_9AGAR</name>
<gene>
    <name evidence="2" type="ORF">FB45DRAFT_886190</name>
</gene>
<feature type="transmembrane region" description="Helical" evidence="1">
    <location>
        <begin position="126"/>
        <end position="147"/>
    </location>
</feature>
<feature type="transmembrane region" description="Helical" evidence="1">
    <location>
        <begin position="99"/>
        <end position="119"/>
    </location>
</feature>
<keyword evidence="1" id="KW-1133">Transmembrane helix</keyword>
<evidence type="ECO:0000313" key="2">
    <source>
        <dbReference type="EMBL" id="KAJ7649853.1"/>
    </source>
</evidence>
<dbReference type="Proteomes" id="UP001221142">
    <property type="component" value="Unassembled WGS sequence"/>
</dbReference>
<keyword evidence="3" id="KW-1185">Reference proteome</keyword>
<comment type="caution">
    <text evidence="2">The sequence shown here is derived from an EMBL/GenBank/DDBJ whole genome shotgun (WGS) entry which is preliminary data.</text>
</comment>
<evidence type="ECO:0000256" key="1">
    <source>
        <dbReference type="SAM" id="Phobius"/>
    </source>
</evidence>
<dbReference type="AlphaFoldDB" id="A0AAD7CI49"/>
<dbReference type="EMBL" id="JARKIF010000001">
    <property type="protein sequence ID" value="KAJ7649853.1"/>
    <property type="molecule type" value="Genomic_DNA"/>
</dbReference>
<proteinExistence type="predicted"/>
<reference evidence="2" key="1">
    <citation type="submission" date="2023-03" db="EMBL/GenBank/DDBJ databases">
        <title>Massive genome expansion in bonnet fungi (Mycena s.s.) driven by repeated elements and novel gene families across ecological guilds.</title>
        <authorList>
            <consortium name="Lawrence Berkeley National Laboratory"/>
            <person name="Harder C.B."/>
            <person name="Miyauchi S."/>
            <person name="Viragh M."/>
            <person name="Kuo A."/>
            <person name="Thoen E."/>
            <person name="Andreopoulos B."/>
            <person name="Lu D."/>
            <person name="Skrede I."/>
            <person name="Drula E."/>
            <person name="Henrissat B."/>
            <person name="Morin E."/>
            <person name="Kohler A."/>
            <person name="Barry K."/>
            <person name="LaButti K."/>
            <person name="Morin E."/>
            <person name="Salamov A."/>
            <person name="Lipzen A."/>
            <person name="Mereny Z."/>
            <person name="Hegedus B."/>
            <person name="Baldrian P."/>
            <person name="Stursova M."/>
            <person name="Weitz H."/>
            <person name="Taylor A."/>
            <person name="Grigoriev I.V."/>
            <person name="Nagy L.G."/>
            <person name="Martin F."/>
            <person name="Kauserud H."/>
        </authorList>
    </citation>
    <scope>NUCLEOTIDE SEQUENCE</scope>
    <source>
        <strain evidence="2">9284</strain>
    </source>
</reference>
<keyword evidence="1" id="KW-0812">Transmembrane</keyword>
<keyword evidence="1" id="KW-0472">Membrane</keyword>
<feature type="transmembrane region" description="Helical" evidence="1">
    <location>
        <begin position="180"/>
        <end position="198"/>
    </location>
</feature>
<organism evidence="2 3">
    <name type="scientific">Roridomyces roridus</name>
    <dbReference type="NCBI Taxonomy" id="1738132"/>
    <lineage>
        <taxon>Eukaryota</taxon>
        <taxon>Fungi</taxon>
        <taxon>Dikarya</taxon>
        <taxon>Basidiomycota</taxon>
        <taxon>Agaricomycotina</taxon>
        <taxon>Agaricomycetes</taxon>
        <taxon>Agaricomycetidae</taxon>
        <taxon>Agaricales</taxon>
        <taxon>Marasmiineae</taxon>
        <taxon>Mycenaceae</taxon>
        <taxon>Roridomyces</taxon>
    </lineage>
</organism>
<protein>
    <submittedName>
        <fullName evidence="2">Uncharacterized protein</fullName>
    </submittedName>
</protein>